<comment type="subcellular location">
    <subcellularLocation>
        <location evidence="1">Cell membrane</location>
        <topology evidence="1">Multi-pass membrane protein</topology>
    </subcellularLocation>
</comment>
<dbReference type="PANTHER" id="PTHR32089:SF112">
    <property type="entry name" value="LYSOZYME-LIKE PROTEIN-RELATED"/>
    <property type="match status" value="1"/>
</dbReference>
<evidence type="ECO:0000256" key="6">
    <source>
        <dbReference type="ARBA" id="ARBA00023224"/>
    </source>
</evidence>
<keyword evidence="4 9" id="KW-1133">Transmembrane helix</keyword>
<evidence type="ECO:0000256" key="2">
    <source>
        <dbReference type="ARBA" id="ARBA00022475"/>
    </source>
</evidence>
<evidence type="ECO:0000256" key="3">
    <source>
        <dbReference type="ARBA" id="ARBA00022692"/>
    </source>
</evidence>
<dbReference type="RefSeq" id="WP_092328949.1">
    <property type="nucleotide sequence ID" value="NZ_FNCP01000001.1"/>
</dbReference>
<dbReference type="PANTHER" id="PTHR32089">
    <property type="entry name" value="METHYL-ACCEPTING CHEMOTAXIS PROTEIN MCPB"/>
    <property type="match status" value="1"/>
</dbReference>
<dbReference type="CDD" id="cd11386">
    <property type="entry name" value="MCP_signal"/>
    <property type="match status" value="1"/>
</dbReference>
<dbReference type="GO" id="GO:0005886">
    <property type="term" value="C:plasma membrane"/>
    <property type="evidence" value="ECO:0007669"/>
    <property type="project" value="UniProtKB-SubCell"/>
</dbReference>
<dbReference type="InterPro" id="IPR004090">
    <property type="entry name" value="Chemotax_Me-accpt_rcpt"/>
</dbReference>
<gene>
    <name evidence="12" type="ORF">SAMN05443529_101295</name>
</gene>
<evidence type="ECO:0000256" key="9">
    <source>
        <dbReference type="SAM" id="Phobius"/>
    </source>
</evidence>
<keyword evidence="3 9" id="KW-0812">Transmembrane</keyword>
<dbReference type="Pfam" id="PF00015">
    <property type="entry name" value="MCPsignal"/>
    <property type="match status" value="1"/>
</dbReference>
<keyword evidence="2" id="KW-1003">Cell membrane</keyword>
<dbReference type="Gene3D" id="1.10.287.950">
    <property type="entry name" value="Methyl-accepting chemotaxis protein"/>
    <property type="match status" value="1"/>
</dbReference>
<dbReference type="PRINTS" id="PR00260">
    <property type="entry name" value="CHEMTRNSDUCR"/>
</dbReference>
<reference evidence="13" key="1">
    <citation type="submission" date="2016-10" db="EMBL/GenBank/DDBJ databases">
        <authorList>
            <person name="Varghese N."/>
            <person name="Submissions S."/>
        </authorList>
    </citation>
    <scope>NUCLEOTIDE SEQUENCE [LARGE SCALE GENOMIC DNA]</scope>
    <source>
        <strain evidence="13">DSM 8344</strain>
    </source>
</reference>
<dbReference type="InterPro" id="IPR003660">
    <property type="entry name" value="HAMP_dom"/>
</dbReference>
<organism evidence="12 13">
    <name type="scientific">Desulfosporosinus hippei DSM 8344</name>
    <dbReference type="NCBI Taxonomy" id="1121419"/>
    <lineage>
        <taxon>Bacteria</taxon>
        <taxon>Bacillati</taxon>
        <taxon>Bacillota</taxon>
        <taxon>Clostridia</taxon>
        <taxon>Eubacteriales</taxon>
        <taxon>Desulfitobacteriaceae</taxon>
        <taxon>Desulfosporosinus</taxon>
    </lineage>
</organism>
<dbReference type="GO" id="GO:0007165">
    <property type="term" value="P:signal transduction"/>
    <property type="evidence" value="ECO:0007669"/>
    <property type="project" value="UniProtKB-KW"/>
</dbReference>
<evidence type="ECO:0000256" key="7">
    <source>
        <dbReference type="ARBA" id="ARBA00029447"/>
    </source>
</evidence>
<dbReference type="InterPro" id="IPR029151">
    <property type="entry name" value="Sensor-like_sf"/>
</dbReference>
<dbReference type="InterPro" id="IPR033463">
    <property type="entry name" value="sCache_3"/>
</dbReference>
<keyword evidence="13" id="KW-1185">Reference proteome</keyword>
<dbReference type="GO" id="GO:0006935">
    <property type="term" value="P:chemotaxis"/>
    <property type="evidence" value="ECO:0007669"/>
    <property type="project" value="InterPro"/>
</dbReference>
<dbReference type="Gene3D" id="6.10.340.10">
    <property type="match status" value="1"/>
</dbReference>
<evidence type="ECO:0000256" key="1">
    <source>
        <dbReference type="ARBA" id="ARBA00004651"/>
    </source>
</evidence>
<keyword evidence="5 9" id="KW-0472">Membrane</keyword>
<keyword evidence="6 8" id="KW-0807">Transducer</keyword>
<dbReference type="EMBL" id="FNCP01000001">
    <property type="protein sequence ID" value="SDG18239.1"/>
    <property type="molecule type" value="Genomic_DNA"/>
</dbReference>
<evidence type="ECO:0000259" key="11">
    <source>
        <dbReference type="PROSITE" id="PS50885"/>
    </source>
</evidence>
<dbReference type="STRING" id="1121419.SAMN05443529_101295"/>
<evidence type="ECO:0000256" key="5">
    <source>
        <dbReference type="ARBA" id="ARBA00023136"/>
    </source>
</evidence>
<feature type="transmembrane region" description="Helical" evidence="9">
    <location>
        <begin position="6"/>
        <end position="29"/>
    </location>
</feature>
<dbReference type="AlphaFoldDB" id="A0A1G7S6X8"/>
<feature type="transmembrane region" description="Helical" evidence="9">
    <location>
        <begin position="184"/>
        <end position="203"/>
    </location>
</feature>
<evidence type="ECO:0000256" key="4">
    <source>
        <dbReference type="ARBA" id="ARBA00022989"/>
    </source>
</evidence>
<dbReference type="SMART" id="SM00304">
    <property type="entry name" value="HAMP"/>
    <property type="match status" value="2"/>
</dbReference>
<accession>A0A1G7S6X8</accession>
<dbReference type="SUPFAM" id="SSF58104">
    <property type="entry name" value="Methyl-accepting chemotaxis protein (MCP) signaling domain"/>
    <property type="match status" value="1"/>
</dbReference>
<dbReference type="GO" id="GO:0004888">
    <property type="term" value="F:transmembrane signaling receptor activity"/>
    <property type="evidence" value="ECO:0007669"/>
    <property type="project" value="InterPro"/>
</dbReference>
<name>A0A1G7S6X8_9FIRM</name>
<dbReference type="Proteomes" id="UP000198656">
    <property type="component" value="Unassembled WGS sequence"/>
</dbReference>
<dbReference type="Pfam" id="PF00672">
    <property type="entry name" value="HAMP"/>
    <property type="match status" value="1"/>
</dbReference>
<feature type="domain" description="HAMP" evidence="11">
    <location>
        <begin position="204"/>
        <end position="257"/>
    </location>
</feature>
<dbReference type="CDD" id="cd06225">
    <property type="entry name" value="HAMP"/>
    <property type="match status" value="1"/>
</dbReference>
<dbReference type="InterPro" id="IPR004089">
    <property type="entry name" value="MCPsignal_dom"/>
</dbReference>
<evidence type="ECO:0000256" key="8">
    <source>
        <dbReference type="PROSITE-ProRule" id="PRU00284"/>
    </source>
</evidence>
<dbReference type="SMART" id="SM00283">
    <property type="entry name" value="MA"/>
    <property type="match status" value="1"/>
</dbReference>
<evidence type="ECO:0000259" key="10">
    <source>
        <dbReference type="PROSITE" id="PS50111"/>
    </source>
</evidence>
<evidence type="ECO:0000313" key="13">
    <source>
        <dbReference type="Proteomes" id="UP000198656"/>
    </source>
</evidence>
<dbReference type="Pfam" id="PF17202">
    <property type="entry name" value="sCache_3_3"/>
    <property type="match status" value="1"/>
</dbReference>
<dbReference type="PROSITE" id="PS50111">
    <property type="entry name" value="CHEMOTAXIS_TRANSDUC_2"/>
    <property type="match status" value="1"/>
</dbReference>
<dbReference type="SUPFAM" id="SSF103190">
    <property type="entry name" value="Sensory domain-like"/>
    <property type="match status" value="1"/>
</dbReference>
<protein>
    <submittedName>
        <fullName evidence="12">Methyl-accepting chemotaxis protein</fullName>
    </submittedName>
</protein>
<dbReference type="OrthoDB" id="1790929at2"/>
<evidence type="ECO:0000313" key="12">
    <source>
        <dbReference type="EMBL" id="SDG18239.1"/>
    </source>
</evidence>
<dbReference type="PROSITE" id="PS50885">
    <property type="entry name" value="HAMP"/>
    <property type="match status" value="1"/>
</dbReference>
<feature type="domain" description="Methyl-accepting transducer" evidence="10">
    <location>
        <begin position="276"/>
        <end position="512"/>
    </location>
</feature>
<comment type="similarity">
    <text evidence="7">Belongs to the methyl-accepting chemotaxis (MCP) protein family.</text>
</comment>
<sequence length="562" mass="60835">MNLSIKTKLVIIIVALVFVATTVITVFSIRTLHSGMMTMAQEKLHSDLALSNLIIDKSFPGDWSIKDNKLYKGESVLNDSTIVDRIGELSNDNVTIFQGNTRIATNVKKEDGTRAVGTTVSSEVEEITLKEGKTYKGEVVVVGVKNQTIYEPIIDKQGKVIGMTFIGVPISLIDTLVSGLSNKIIMFIIIELLISALVIWVIVSRTLRRLHHIVNSADKIAQGDLSIESLNSNYKDEFGHLSSSFNIMAANLRDLVQHVSRASEQVADSSREMLTITEQSAEASAQIAVSIEKVAVGSADQVNSIADTVQAIEQLSASTQQVAATSNEIALLTAQTTQTTYRGQEAINLVVVQMDSINQKTGQVQQTVQKLSESSEQINEIITVITGITEQTNLLALNAAIEAARAGEHGRGFAVVADEVRKLAEQSKEAAQRIAMLIQANENNINEAVRAMDDEIKDVKAGIDTVDTAGKLFQDITQLVLQVSNQVQEISATTQTIAGGTEKIVSSTQNIDRISQDAADQTQTVSAAVEEQTASLEQINLSSKELVAMVQDLQKIVSAFKL</sequence>
<proteinExistence type="inferred from homology"/>